<dbReference type="SUPFAM" id="SSF53163">
    <property type="entry name" value="HybD-like"/>
    <property type="match status" value="1"/>
</dbReference>
<evidence type="ECO:0000313" key="2">
    <source>
        <dbReference type="Proteomes" id="UP001197974"/>
    </source>
</evidence>
<proteinExistence type="predicted"/>
<dbReference type="EMBL" id="CP129013">
    <property type="protein sequence ID" value="WLR41879.1"/>
    <property type="molecule type" value="Genomic_DNA"/>
</dbReference>
<dbReference type="GO" id="GO:0006508">
    <property type="term" value="P:proteolysis"/>
    <property type="evidence" value="ECO:0007669"/>
    <property type="project" value="UniProtKB-KW"/>
</dbReference>
<sequence>MNLKSVFFSNSQKKKHIFYNHEDAALSLSNNISPLLPSIHTHSIIVFCIGTDRSTGDSLGPIIGSILHENMNTSPFNVYGTLEKPIHAVNLEEQLEKVNKNHENPFIIAIDACLGRVNDVGSLQVGKGAIKPGAAVRKELPSVGHIHIKGIVNVSGFMEFFVLQNTRLHIVMSMARTIAQGIEMTANQYSNGINYKQQLTFKRIKSNSE</sequence>
<protein>
    <submittedName>
        <fullName evidence="1">Spore protease YyaC</fullName>
    </submittedName>
</protein>
<reference evidence="1 2" key="1">
    <citation type="submission" date="2023-06" db="EMBL/GenBank/DDBJ databases">
        <title>Five Gram-positive bacteria isolated from mangrove sediments in Shenzhen, Guangdong, China.</title>
        <authorList>
            <person name="Yu S."/>
            <person name="Zheng W."/>
            <person name="Huang Y."/>
        </authorList>
    </citation>
    <scope>NUCLEOTIDE SEQUENCE [LARGE SCALE GENOMIC DNA]</scope>
    <source>
        <strain evidence="1 2">SaN35-3</strain>
    </source>
</reference>
<keyword evidence="2" id="KW-1185">Reference proteome</keyword>
<dbReference type="Proteomes" id="UP001197974">
    <property type="component" value="Chromosome"/>
</dbReference>
<dbReference type="InterPro" id="IPR023430">
    <property type="entry name" value="Pept_HybD-like_dom_sf"/>
</dbReference>
<organism evidence="1 2">
    <name type="scientific">Bacillus carboniphilus</name>
    <dbReference type="NCBI Taxonomy" id="86663"/>
    <lineage>
        <taxon>Bacteria</taxon>
        <taxon>Bacillati</taxon>
        <taxon>Bacillota</taxon>
        <taxon>Bacilli</taxon>
        <taxon>Bacillales</taxon>
        <taxon>Bacillaceae</taxon>
        <taxon>Bacillus</taxon>
    </lineage>
</organism>
<dbReference type="NCBIfam" id="TIGR02841">
    <property type="entry name" value="spore_YyaC"/>
    <property type="match status" value="1"/>
</dbReference>
<keyword evidence="1" id="KW-0645">Protease</keyword>
<dbReference type="GO" id="GO:0008233">
    <property type="term" value="F:peptidase activity"/>
    <property type="evidence" value="ECO:0007669"/>
    <property type="project" value="UniProtKB-KW"/>
</dbReference>
<dbReference type="Pfam" id="PF06866">
    <property type="entry name" value="DUF1256"/>
    <property type="match status" value="1"/>
</dbReference>
<dbReference type="InterPro" id="IPR009665">
    <property type="entry name" value="YyaC"/>
</dbReference>
<name>A0ABY9JST5_9BACI</name>
<evidence type="ECO:0000313" key="1">
    <source>
        <dbReference type="EMBL" id="WLR41879.1"/>
    </source>
</evidence>
<gene>
    <name evidence="1" type="primary">yyaC</name>
    <name evidence="1" type="ORF">LC087_13680</name>
</gene>
<dbReference type="RefSeq" id="WP_226541340.1">
    <property type="nucleotide sequence ID" value="NZ_CP129013.1"/>
</dbReference>
<keyword evidence="1" id="KW-0378">Hydrolase</keyword>
<accession>A0ABY9JST5</accession>